<dbReference type="AlphaFoldDB" id="A0A8J6QRL5"/>
<dbReference type="Proteomes" id="UP000638014">
    <property type="component" value="Unassembled WGS sequence"/>
</dbReference>
<dbReference type="RefSeq" id="WP_191144527.1">
    <property type="nucleotide sequence ID" value="NZ_JACXAF010000009.1"/>
</dbReference>
<comment type="caution">
    <text evidence="1">The sequence shown here is derived from an EMBL/GenBank/DDBJ whole genome shotgun (WGS) entry which is preliminary data.</text>
</comment>
<dbReference type="EMBL" id="JACXAF010000009">
    <property type="protein sequence ID" value="MBD1389419.1"/>
    <property type="molecule type" value="Genomic_DNA"/>
</dbReference>
<organism evidence="1 2">
    <name type="scientific">Neiella litorisoli</name>
    <dbReference type="NCBI Taxonomy" id="2771431"/>
    <lineage>
        <taxon>Bacteria</taxon>
        <taxon>Pseudomonadati</taxon>
        <taxon>Pseudomonadota</taxon>
        <taxon>Gammaproteobacteria</taxon>
        <taxon>Alteromonadales</taxon>
        <taxon>Echinimonadaceae</taxon>
        <taxon>Neiella</taxon>
    </lineage>
</organism>
<protein>
    <submittedName>
        <fullName evidence="1">Uncharacterized protein</fullName>
    </submittedName>
</protein>
<evidence type="ECO:0000313" key="1">
    <source>
        <dbReference type="EMBL" id="MBD1389419.1"/>
    </source>
</evidence>
<name>A0A8J6QRL5_9GAMM</name>
<evidence type="ECO:0000313" key="2">
    <source>
        <dbReference type="Proteomes" id="UP000638014"/>
    </source>
</evidence>
<sequence>MLPVAHQQVIEKTVGHSISSELYNQLSACFAHAFESNKMPVSLCDVPLDSVASVLLELKNMGWLSELGRMWSLGVRRAPNGTLTAVAEVRANGLSWAIEPWQQCKMQARLVYSDDEFEFKGADQVPDFTEGPKKGSVEGGFVSISVADRVNTYQMSAEEMTAALADTIEQKYGHIKPPIGRHEYAMCCLVRRALKWFVETIPEHHTEIRRRIYVLLDLQNRYFDEFRRHQDRMDNLASAHVSSRSISLDQETPAQLHLAKLRDEYYETHAYGKRTPLTQPSTTPVIAVVEDPVQAVEMMECNVPSAVELSPAEQTIEPDLNTGFGTSL</sequence>
<gene>
    <name evidence="1" type="ORF">IC617_08270</name>
</gene>
<accession>A0A8J6QRL5</accession>
<keyword evidence="2" id="KW-1185">Reference proteome</keyword>
<reference evidence="1" key="1">
    <citation type="submission" date="2020-09" db="EMBL/GenBank/DDBJ databases">
        <title>A novel bacterium of genus Neiella, isolated from South China Sea.</title>
        <authorList>
            <person name="Huang H."/>
            <person name="Mo K."/>
            <person name="Hu Y."/>
        </authorList>
    </citation>
    <scope>NUCLEOTIDE SEQUENCE</scope>
    <source>
        <strain evidence="1">HB171785</strain>
    </source>
</reference>
<proteinExistence type="predicted"/>